<name>A0A1C4XXD1_9ACTN</name>
<dbReference type="Pfam" id="PF21813">
    <property type="entry name" value="DUF6882"/>
    <property type="match status" value="1"/>
</dbReference>
<keyword evidence="2" id="KW-1185">Reference proteome</keyword>
<reference evidence="2" key="1">
    <citation type="submission" date="2016-06" db="EMBL/GenBank/DDBJ databases">
        <authorList>
            <person name="Varghese N."/>
            <person name="Submissions Spin"/>
        </authorList>
    </citation>
    <scope>NUCLEOTIDE SEQUENCE [LARGE SCALE GENOMIC DNA]</scope>
    <source>
        <strain evidence="2">DSM 45246</strain>
    </source>
</reference>
<dbReference type="InterPro" id="IPR049249">
    <property type="entry name" value="DUF6882"/>
</dbReference>
<proteinExistence type="predicted"/>
<organism evidence="1 2">
    <name type="scientific">Micromonospora chaiyaphumensis</name>
    <dbReference type="NCBI Taxonomy" id="307119"/>
    <lineage>
        <taxon>Bacteria</taxon>
        <taxon>Bacillati</taxon>
        <taxon>Actinomycetota</taxon>
        <taxon>Actinomycetes</taxon>
        <taxon>Micromonosporales</taxon>
        <taxon>Micromonosporaceae</taxon>
        <taxon>Micromonospora</taxon>
    </lineage>
</organism>
<accession>A0A1C4XXD1</accession>
<protein>
    <submittedName>
        <fullName evidence="1">Uncharacterized protein</fullName>
    </submittedName>
</protein>
<sequence>MPASVYVIMPEVFARPAGTGRFGMASVQLPGPGIRTACVDTRHLTVWHTAAMLTFDRLFASHVATGLARQMALGDLIGERGWQLDLTSGIVMFGDDLRYRIQLLGTESHDDGSWLWAWANEASNLPPALLHLCGWLREYGHRHGVAELTEPTFALQRVDGHRLALLASGLTGRCYYRGPFPGGAVFFHLDDAPPQITAPIRPERALSILSEVIQGFPVDHRIAVESFLHQQSWRLDPTPTSVTAHHTGGSTLRVDFDALGRVSNMSGTVSP</sequence>
<dbReference type="AlphaFoldDB" id="A0A1C4XXD1"/>
<gene>
    <name evidence="1" type="ORF">GA0070214_106468</name>
</gene>
<dbReference type="Proteomes" id="UP000199629">
    <property type="component" value="Unassembled WGS sequence"/>
</dbReference>
<evidence type="ECO:0000313" key="1">
    <source>
        <dbReference type="EMBL" id="SCF13092.1"/>
    </source>
</evidence>
<dbReference type="RefSeq" id="WP_244167761.1">
    <property type="nucleotide sequence ID" value="NZ_FMCS01000006.1"/>
</dbReference>
<evidence type="ECO:0000313" key="2">
    <source>
        <dbReference type="Proteomes" id="UP000199629"/>
    </source>
</evidence>
<dbReference type="EMBL" id="FMCS01000006">
    <property type="protein sequence ID" value="SCF13092.1"/>
    <property type="molecule type" value="Genomic_DNA"/>
</dbReference>